<evidence type="ECO:0000313" key="1">
    <source>
        <dbReference type="EMBL" id="KAH3674109.1"/>
    </source>
</evidence>
<reference evidence="1" key="2">
    <citation type="submission" date="2021-01" db="EMBL/GenBank/DDBJ databases">
        <authorList>
            <person name="Schikora-Tamarit M.A."/>
        </authorList>
    </citation>
    <scope>NUCLEOTIDE SEQUENCE</scope>
    <source>
        <strain evidence="1">NCAIM Y.01608</strain>
    </source>
</reference>
<dbReference type="Proteomes" id="UP000788993">
    <property type="component" value="Unassembled WGS sequence"/>
</dbReference>
<keyword evidence="2" id="KW-1185">Reference proteome</keyword>
<comment type="caution">
    <text evidence="1">The sequence shown here is derived from an EMBL/GenBank/DDBJ whole genome shotgun (WGS) entry which is preliminary data.</text>
</comment>
<dbReference type="AlphaFoldDB" id="A0A9P8PMG7"/>
<evidence type="ECO:0000313" key="2">
    <source>
        <dbReference type="Proteomes" id="UP000788993"/>
    </source>
</evidence>
<gene>
    <name evidence="1" type="ORF">OGATHE_002089</name>
</gene>
<sequence>MVAACKHLGNDEDVGGQSALQHDWHVRGVEQSDWVQAVRASLSCGFDRKLDLERLQVNHGKEDQDSDNHLEHVSGVVSVEGLDQRSSLGLLSEKKMDKSQNGTFKFCSTSPVDGGWSETSPENLFADIGGHEQRNSRTETVAFLQQLVQKNNHHGSKHKLQNQQQAHAGAQITWTAIHSCQNVHGCLSHREQNGKDFLGNLQQFAVLFVFHVDSEQLCALQELENHARGDNWRNTQLH</sequence>
<organism evidence="1 2">
    <name type="scientific">Ogataea polymorpha</name>
    <dbReference type="NCBI Taxonomy" id="460523"/>
    <lineage>
        <taxon>Eukaryota</taxon>
        <taxon>Fungi</taxon>
        <taxon>Dikarya</taxon>
        <taxon>Ascomycota</taxon>
        <taxon>Saccharomycotina</taxon>
        <taxon>Pichiomycetes</taxon>
        <taxon>Pichiales</taxon>
        <taxon>Pichiaceae</taxon>
        <taxon>Ogataea</taxon>
    </lineage>
</organism>
<accession>A0A9P8PMG7</accession>
<name>A0A9P8PMG7_9ASCO</name>
<reference evidence="1" key="1">
    <citation type="journal article" date="2021" name="Open Biol.">
        <title>Shared evolutionary footprints suggest mitochondrial oxidative damage underlies multiple complex I losses in fungi.</title>
        <authorList>
            <person name="Schikora-Tamarit M.A."/>
            <person name="Marcet-Houben M."/>
            <person name="Nosek J."/>
            <person name="Gabaldon T."/>
        </authorList>
    </citation>
    <scope>NUCLEOTIDE SEQUENCE</scope>
    <source>
        <strain evidence="1">NCAIM Y.01608</strain>
    </source>
</reference>
<proteinExistence type="predicted"/>
<dbReference type="EMBL" id="JAEUBD010000526">
    <property type="protein sequence ID" value="KAH3674109.1"/>
    <property type="molecule type" value="Genomic_DNA"/>
</dbReference>
<protein>
    <submittedName>
        <fullName evidence="1">Uncharacterized protein</fullName>
    </submittedName>
</protein>